<dbReference type="Proteomes" id="UP000479000">
    <property type="component" value="Unassembled WGS sequence"/>
</dbReference>
<gene>
    <name evidence="2" type="ORF">NTEN_LOCUS22846</name>
</gene>
<feature type="non-terminal residue" evidence="2">
    <location>
        <position position="1"/>
    </location>
</feature>
<accession>A0A6H5HVA1</accession>
<evidence type="ECO:0000256" key="1">
    <source>
        <dbReference type="SAM" id="MobiDB-lite"/>
    </source>
</evidence>
<reference evidence="2 3" key="1">
    <citation type="submission" date="2020-02" db="EMBL/GenBank/DDBJ databases">
        <authorList>
            <person name="Ferguson B K."/>
        </authorList>
    </citation>
    <scope>NUCLEOTIDE SEQUENCE [LARGE SCALE GENOMIC DNA]</scope>
</reference>
<sequence length="151" mass="16624">QTRSQTHNETETQNRTRCQTHNSTETQTHNRNRSQSHYETYTESHDHFLFHEGGAMVMAGDSSVPALLSLVTLLAIWAQTDAVYVPPGPKYPCPFERPRLFYPCRCTAGSDVGVTLVCANANLASLSVAFANVAAMELPVESLTISSSKFC</sequence>
<evidence type="ECO:0000313" key="2">
    <source>
        <dbReference type="EMBL" id="CAB0019134.1"/>
    </source>
</evidence>
<dbReference type="EMBL" id="CADCXU010033814">
    <property type="protein sequence ID" value="CAB0019134.1"/>
    <property type="molecule type" value="Genomic_DNA"/>
</dbReference>
<dbReference type="OrthoDB" id="8015853at2759"/>
<feature type="compositionally biased region" description="Polar residues" evidence="1">
    <location>
        <begin position="15"/>
        <end position="37"/>
    </location>
</feature>
<feature type="compositionally biased region" description="Basic and acidic residues" evidence="1">
    <location>
        <begin position="1"/>
        <end position="14"/>
    </location>
</feature>
<protein>
    <submittedName>
        <fullName evidence="2">Uncharacterized protein</fullName>
    </submittedName>
</protein>
<organism evidence="2 3">
    <name type="scientific">Nesidiocoris tenuis</name>
    <dbReference type="NCBI Taxonomy" id="355587"/>
    <lineage>
        <taxon>Eukaryota</taxon>
        <taxon>Metazoa</taxon>
        <taxon>Ecdysozoa</taxon>
        <taxon>Arthropoda</taxon>
        <taxon>Hexapoda</taxon>
        <taxon>Insecta</taxon>
        <taxon>Pterygota</taxon>
        <taxon>Neoptera</taxon>
        <taxon>Paraneoptera</taxon>
        <taxon>Hemiptera</taxon>
        <taxon>Heteroptera</taxon>
        <taxon>Panheteroptera</taxon>
        <taxon>Cimicomorpha</taxon>
        <taxon>Miridae</taxon>
        <taxon>Dicyphina</taxon>
        <taxon>Nesidiocoris</taxon>
    </lineage>
</organism>
<dbReference type="AlphaFoldDB" id="A0A6H5HVA1"/>
<proteinExistence type="predicted"/>
<name>A0A6H5HVA1_9HEMI</name>
<evidence type="ECO:0000313" key="3">
    <source>
        <dbReference type="Proteomes" id="UP000479000"/>
    </source>
</evidence>
<keyword evidence="3" id="KW-1185">Reference proteome</keyword>
<feature type="region of interest" description="Disordered" evidence="1">
    <location>
        <begin position="1"/>
        <end position="37"/>
    </location>
</feature>